<dbReference type="InterPro" id="IPR011761">
    <property type="entry name" value="ATP-grasp"/>
</dbReference>
<keyword evidence="3" id="KW-0961">Cell wall biogenesis/degradation</keyword>
<dbReference type="Gene3D" id="3.40.50.20">
    <property type="match status" value="1"/>
</dbReference>
<dbReference type="InterPro" id="IPR016185">
    <property type="entry name" value="PreATP-grasp_dom_sf"/>
</dbReference>
<dbReference type="EC" id="6.3.2.4" evidence="7"/>
<dbReference type="PANTHER" id="PTHR23132">
    <property type="entry name" value="D-ALANINE--D-ALANINE LIGASE"/>
    <property type="match status" value="1"/>
</dbReference>
<organism evidence="7 8">
    <name type="scientific">Actinobaculum suis</name>
    <dbReference type="NCBI Taxonomy" id="1657"/>
    <lineage>
        <taxon>Bacteria</taxon>
        <taxon>Bacillati</taxon>
        <taxon>Actinomycetota</taxon>
        <taxon>Actinomycetes</taxon>
        <taxon>Actinomycetales</taxon>
        <taxon>Actinomycetaceae</taxon>
        <taxon>Actinobaculum</taxon>
    </lineage>
</organism>
<dbReference type="PANTHER" id="PTHR23132:SF23">
    <property type="entry name" value="D-ALANINE--D-ALANINE LIGASE B"/>
    <property type="match status" value="1"/>
</dbReference>
<evidence type="ECO:0000256" key="4">
    <source>
        <dbReference type="PROSITE-ProRule" id="PRU00409"/>
    </source>
</evidence>
<evidence type="ECO:0000256" key="1">
    <source>
        <dbReference type="ARBA" id="ARBA00010871"/>
    </source>
</evidence>
<name>A0A7Z8Y7H2_9ACTO</name>
<dbReference type="GO" id="GO:0008716">
    <property type="term" value="F:D-alanine-D-alanine ligase activity"/>
    <property type="evidence" value="ECO:0007669"/>
    <property type="project" value="UniProtKB-EC"/>
</dbReference>
<evidence type="ECO:0000256" key="2">
    <source>
        <dbReference type="ARBA" id="ARBA00022598"/>
    </source>
</evidence>
<dbReference type="InterPro" id="IPR013815">
    <property type="entry name" value="ATP_grasp_subdomain_1"/>
</dbReference>
<dbReference type="RefSeq" id="WP_185933531.1">
    <property type="nucleotide sequence ID" value="NZ_UYIO01000001.1"/>
</dbReference>
<dbReference type="GO" id="GO:0071555">
    <property type="term" value="P:cell wall organization"/>
    <property type="evidence" value="ECO:0007669"/>
    <property type="project" value="UniProtKB-KW"/>
</dbReference>
<proteinExistence type="inferred from homology"/>
<dbReference type="InterPro" id="IPR011095">
    <property type="entry name" value="Dala_Dala_lig_C"/>
</dbReference>
<comment type="similarity">
    <text evidence="1">Belongs to the D-alanine--D-alanine ligase family.</text>
</comment>
<evidence type="ECO:0000256" key="5">
    <source>
        <dbReference type="SAM" id="MobiDB-lite"/>
    </source>
</evidence>
<evidence type="ECO:0000313" key="8">
    <source>
        <dbReference type="Proteomes" id="UP000269974"/>
    </source>
</evidence>
<accession>A0A7Z8Y7H2</accession>
<dbReference type="Gene3D" id="3.30.1490.20">
    <property type="entry name" value="ATP-grasp fold, A domain"/>
    <property type="match status" value="1"/>
</dbReference>
<dbReference type="SUPFAM" id="SSF56059">
    <property type="entry name" value="Glutathione synthetase ATP-binding domain-like"/>
    <property type="match status" value="1"/>
</dbReference>
<dbReference type="GO" id="GO:0046872">
    <property type="term" value="F:metal ion binding"/>
    <property type="evidence" value="ECO:0007669"/>
    <property type="project" value="InterPro"/>
</dbReference>
<dbReference type="Pfam" id="PF07478">
    <property type="entry name" value="Dala_Dala_lig_C"/>
    <property type="match status" value="1"/>
</dbReference>
<feature type="region of interest" description="Disordered" evidence="5">
    <location>
        <begin position="323"/>
        <end position="347"/>
    </location>
</feature>
<dbReference type="GO" id="GO:0005524">
    <property type="term" value="F:ATP binding"/>
    <property type="evidence" value="ECO:0007669"/>
    <property type="project" value="UniProtKB-UniRule"/>
</dbReference>
<dbReference type="Gene3D" id="3.30.470.20">
    <property type="entry name" value="ATP-grasp fold, B domain"/>
    <property type="match status" value="1"/>
</dbReference>
<dbReference type="PROSITE" id="PS50975">
    <property type="entry name" value="ATP_GRASP"/>
    <property type="match status" value="1"/>
</dbReference>
<keyword evidence="4" id="KW-0547">Nucleotide-binding</keyword>
<feature type="domain" description="ATP-grasp" evidence="6">
    <location>
        <begin position="103"/>
        <end position="312"/>
    </location>
</feature>
<dbReference type="SUPFAM" id="SSF52440">
    <property type="entry name" value="PreATP-grasp domain"/>
    <property type="match status" value="1"/>
</dbReference>
<reference evidence="7 8" key="1">
    <citation type="submission" date="2018-11" db="EMBL/GenBank/DDBJ databases">
        <authorList>
            <consortium name="Pathogen Informatics"/>
        </authorList>
    </citation>
    <scope>NUCLEOTIDE SEQUENCE [LARGE SCALE GENOMIC DNA]</scope>
    <source>
        <strain evidence="7 8">NCTC10327</strain>
    </source>
</reference>
<sequence>MSKVLTVAILAGGLTHERDVSLSSGRRVASLLREAGMNAKVLDVDASLLQRLDSMNPDVVWPLVHGTTGEDGALQDLLSLAGYTFVGSTANAARTASSKAGAQSTLRHAGLQVPWSVTFPEKLFREIGVAPILDLLGSKIGFPLVVKPNLGGSALGVSIVSHEADLPRAMVDCFAYGEAAHVESYVEGTEIAVSVLELDGEVIALPPVEIDTDGPYDYDARYNAGRAEYFIPARLPEAVIDSAKEAAIRAHQVLRLRDISRIDMIVSDSQPIIIDANVAPGMTETSLLPQAVEAFSRELQVPVEDIYLQILRTAANRANGCTDPAASKDLAQPVATDNADSVAKAAD</sequence>
<keyword evidence="2 7" id="KW-0436">Ligase</keyword>
<comment type="caution">
    <text evidence="7">The sequence shown here is derived from an EMBL/GenBank/DDBJ whole genome shotgun (WGS) entry which is preliminary data.</text>
</comment>
<dbReference type="EMBL" id="UYIO01000001">
    <property type="protein sequence ID" value="VDG75348.1"/>
    <property type="molecule type" value="Genomic_DNA"/>
</dbReference>
<protein>
    <submittedName>
        <fullName evidence="7">D-alanine--D-alanine ligase</fullName>
        <ecNumber evidence="7">6.3.2.4</ecNumber>
    </submittedName>
</protein>
<evidence type="ECO:0000256" key="3">
    <source>
        <dbReference type="ARBA" id="ARBA00023316"/>
    </source>
</evidence>
<keyword evidence="4" id="KW-0067">ATP-binding</keyword>
<gene>
    <name evidence="7" type="primary">ddlA_1</name>
    <name evidence="7" type="ORF">NCTC10327_00073</name>
</gene>
<evidence type="ECO:0000313" key="7">
    <source>
        <dbReference type="EMBL" id="VDG75348.1"/>
    </source>
</evidence>
<evidence type="ECO:0000259" key="6">
    <source>
        <dbReference type="PROSITE" id="PS50975"/>
    </source>
</evidence>
<dbReference type="AlphaFoldDB" id="A0A7Z8Y7H2"/>
<dbReference type="Proteomes" id="UP000269974">
    <property type="component" value="Unassembled WGS sequence"/>
</dbReference>